<dbReference type="Gene3D" id="1.25.40.10">
    <property type="entry name" value="Tetratricopeptide repeat domain"/>
    <property type="match status" value="1"/>
</dbReference>
<dbReference type="InterPro" id="IPR034706">
    <property type="entry name" value="CpoB"/>
</dbReference>
<evidence type="ECO:0000256" key="2">
    <source>
        <dbReference type="HAMAP-Rule" id="MF_02066"/>
    </source>
</evidence>
<organism evidence="6 7">
    <name type="scientific">Piscinibacter aquaticus</name>
    <dbReference type="NCBI Taxonomy" id="392597"/>
    <lineage>
        <taxon>Bacteria</taxon>
        <taxon>Pseudomonadati</taxon>
        <taxon>Pseudomonadota</taxon>
        <taxon>Betaproteobacteria</taxon>
        <taxon>Burkholderiales</taxon>
        <taxon>Sphaerotilaceae</taxon>
        <taxon>Piscinibacter</taxon>
    </lineage>
</organism>
<dbReference type="InterPro" id="IPR014162">
    <property type="entry name" value="CpoB_C"/>
</dbReference>
<feature type="coiled-coil region" evidence="2">
    <location>
        <begin position="26"/>
        <end position="96"/>
    </location>
</feature>
<keyword evidence="2" id="KW-0574">Periplasm</keyword>
<comment type="caution">
    <text evidence="6">The sequence shown here is derived from an EMBL/GenBank/DDBJ whole genome shotgun (WGS) entry which is preliminary data.</text>
</comment>
<evidence type="ECO:0000256" key="1">
    <source>
        <dbReference type="ARBA" id="ARBA00022729"/>
    </source>
</evidence>
<keyword evidence="2" id="KW-0131">Cell cycle</keyword>
<dbReference type="NCBIfam" id="TIGR02795">
    <property type="entry name" value="tol_pal_ybgF"/>
    <property type="match status" value="1"/>
</dbReference>
<feature type="domain" description="YbgF trimerisation" evidence="5">
    <location>
        <begin position="51"/>
        <end position="113"/>
    </location>
</feature>
<dbReference type="GO" id="GO:0070206">
    <property type="term" value="P:protein trimerization"/>
    <property type="evidence" value="ECO:0007669"/>
    <property type="project" value="InterPro"/>
</dbReference>
<name>A0A5C6U6U3_9BURK</name>
<dbReference type="InterPro" id="IPR032519">
    <property type="entry name" value="YbgF_tri"/>
</dbReference>
<evidence type="ECO:0000313" key="7">
    <source>
        <dbReference type="Proteomes" id="UP000321832"/>
    </source>
</evidence>
<dbReference type="Pfam" id="PF16331">
    <property type="entry name" value="TolA_bind_tri"/>
    <property type="match status" value="1"/>
</dbReference>
<dbReference type="Pfam" id="PF13525">
    <property type="entry name" value="YfiO"/>
    <property type="match status" value="1"/>
</dbReference>
<dbReference type="HAMAP" id="MF_02066">
    <property type="entry name" value="CpoB"/>
    <property type="match status" value="1"/>
</dbReference>
<comment type="function">
    <text evidence="2">Mediates coordination of peptidoglycan synthesis and outer membrane constriction during cell division.</text>
</comment>
<dbReference type="SUPFAM" id="SSF48452">
    <property type="entry name" value="TPR-like"/>
    <property type="match status" value="1"/>
</dbReference>
<feature type="repeat" description="TPR" evidence="3">
    <location>
        <begin position="166"/>
        <end position="199"/>
    </location>
</feature>
<dbReference type="GO" id="GO:0043093">
    <property type="term" value="P:FtsZ-dependent cytokinesis"/>
    <property type="evidence" value="ECO:0007669"/>
    <property type="project" value="UniProtKB-UniRule"/>
</dbReference>
<feature type="domain" description="Outer membrane lipoprotein BamD-like" evidence="4">
    <location>
        <begin position="128"/>
        <end position="250"/>
    </location>
</feature>
<protein>
    <recommendedName>
        <fullName evidence="2">Cell division coordinator CpoB</fullName>
    </recommendedName>
</protein>
<dbReference type="Proteomes" id="UP000321832">
    <property type="component" value="Unassembled WGS sequence"/>
</dbReference>
<gene>
    <name evidence="6" type="primary">ybgF</name>
    <name evidence="2" type="synonym">cpoB</name>
    <name evidence="6" type="ORF">FSC37_04720</name>
</gene>
<dbReference type="InterPro" id="IPR039565">
    <property type="entry name" value="BamD-like"/>
</dbReference>
<dbReference type="PROSITE" id="PS50005">
    <property type="entry name" value="TPR"/>
    <property type="match status" value="1"/>
</dbReference>
<keyword evidence="2" id="KW-0175">Coiled coil</keyword>
<dbReference type="InterPro" id="IPR019734">
    <property type="entry name" value="TPR_rpt"/>
</dbReference>
<sequence length="250" mass="27633">MLGLAGALALPAQAGIFDDDEARKAILDLRQKLEASNEANRAKQAELNAQMADQLSQLKRSLLDLNNQLEAMRAEMARMRGQDEQLARDVAELQRKTKDVQTGIDERIRKLEPISVTLDDRQFLADPEEKRLYDEAFGHIRSGDFVAAGSGLSAFLKRYPASGYADSATFWLGNAQYGQRQYKEAIASFRSLLARNPSHPKASEAMLAVANCQIELKDPKGARKTIGELVQAYPKSEAAQAGRERLASLK</sequence>
<dbReference type="GO" id="GO:0030288">
    <property type="term" value="C:outer membrane-bounded periplasmic space"/>
    <property type="evidence" value="ECO:0007669"/>
    <property type="project" value="UniProtKB-UniRule"/>
</dbReference>
<dbReference type="EMBL" id="VOPW01000001">
    <property type="protein sequence ID" value="TXC67455.1"/>
    <property type="molecule type" value="Genomic_DNA"/>
</dbReference>
<proteinExistence type="inferred from homology"/>
<dbReference type="InterPro" id="IPR011990">
    <property type="entry name" value="TPR-like_helical_dom_sf"/>
</dbReference>
<keyword evidence="1 2" id="KW-0732">Signal</keyword>
<dbReference type="AlphaFoldDB" id="A0A5C6U6U3"/>
<evidence type="ECO:0000313" key="6">
    <source>
        <dbReference type="EMBL" id="TXC67455.1"/>
    </source>
</evidence>
<keyword evidence="7" id="KW-1185">Reference proteome</keyword>
<comment type="similarity">
    <text evidence="2">Belongs to the CpoB family.</text>
</comment>
<evidence type="ECO:0000259" key="4">
    <source>
        <dbReference type="Pfam" id="PF13525"/>
    </source>
</evidence>
<evidence type="ECO:0000259" key="5">
    <source>
        <dbReference type="Pfam" id="PF16331"/>
    </source>
</evidence>
<accession>A0A5C6U6U3</accession>
<keyword evidence="2" id="KW-0132">Cell division</keyword>
<keyword evidence="3" id="KW-0802">TPR repeat</keyword>
<evidence type="ECO:0000256" key="3">
    <source>
        <dbReference type="PROSITE-ProRule" id="PRU00339"/>
    </source>
</evidence>
<reference evidence="6 7" key="1">
    <citation type="submission" date="2019-08" db="EMBL/GenBank/DDBJ databases">
        <authorList>
            <person name="Khan S.A."/>
            <person name="Jeon C.O."/>
            <person name="Jeong S.E."/>
        </authorList>
    </citation>
    <scope>NUCLEOTIDE SEQUENCE [LARGE SCALE GENOMIC DNA]</scope>
    <source>
        <strain evidence="7">IMCC1728</strain>
    </source>
</reference>
<comment type="subcellular location">
    <subcellularLocation>
        <location evidence="2">Periplasm</location>
    </subcellularLocation>
</comment>